<proteinExistence type="predicted"/>
<dbReference type="PATRIC" id="fig|68170.10.peg.8925"/>
<accession>A0A0F0H8B5</accession>
<gene>
    <name evidence="1" type="ORF">UK23_08400</name>
</gene>
<comment type="caution">
    <text evidence="1">The sequence shown here is derived from an EMBL/GenBank/DDBJ whole genome shotgun (WGS) entry which is preliminary data.</text>
</comment>
<protein>
    <submittedName>
        <fullName evidence="1">Uncharacterized protein</fullName>
    </submittedName>
</protein>
<sequence length="224" mass="24826">MVDELQPIDGKLVEPAAPISNNADHVRAQNVVQVGVVHGGLHITAEPARRGQTALNVSVTSRQLESTTYGYEDVRGHPDIEVHVLVEAFTPQAVVLRRLRPVFVREVALEYWSNAMMLPRREFRVGLDLPARRFDADVPGQALRLDRTCADGGAEFPFHVTASAPEYFVIWPTLRGARSPVEWRLELDWSCLGQDGTVTIDHGGRPFLSDGGVIRMADLDLEGR</sequence>
<evidence type="ECO:0000313" key="2">
    <source>
        <dbReference type="Proteomes" id="UP000033393"/>
    </source>
</evidence>
<dbReference type="EMBL" id="JYJG01000044">
    <property type="protein sequence ID" value="KJK51101.1"/>
    <property type="molecule type" value="Genomic_DNA"/>
</dbReference>
<dbReference type="AlphaFoldDB" id="A0A0F0H8B5"/>
<evidence type="ECO:0000313" key="1">
    <source>
        <dbReference type="EMBL" id="KJK51101.1"/>
    </source>
</evidence>
<keyword evidence="2" id="KW-1185">Reference proteome</keyword>
<reference evidence="1 2" key="1">
    <citation type="submission" date="2015-02" db="EMBL/GenBank/DDBJ databases">
        <authorList>
            <person name="Ju K.-S."/>
            <person name="Doroghazi J.R."/>
            <person name="Metcalf W."/>
        </authorList>
    </citation>
    <scope>NUCLEOTIDE SEQUENCE [LARGE SCALE GENOMIC DNA]</scope>
    <source>
        <strain evidence="1 2">NRRL B-16140</strain>
    </source>
</reference>
<dbReference type="Proteomes" id="UP000033393">
    <property type="component" value="Unassembled WGS sequence"/>
</dbReference>
<name>A0A0F0H8B5_LENAE</name>
<organism evidence="1 2">
    <name type="scientific">Lentzea aerocolonigenes</name>
    <name type="common">Lechevalieria aerocolonigenes</name>
    <name type="synonym">Saccharothrix aerocolonigenes</name>
    <dbReference type="NCBI Taxonomy" id="68170"/>
    <lineage>
        <taxon>Bacteria</taxon>
        <taxon>Bacillati</taxon>
        <taxon>Actinomycetota</taxon>
        <taxon>Actinomycetes</taxon>
        <taxon>Pseudonocardiales</taxon>
        <taxon>Pseudonocardiaceae</taxon>
        <taxon>Lentzea</taxon>
    </lineage>
</organism>